<comment type="pathway">
    <text evidence="6">Purine metabolism; IMP biosynthesis via de novo pathway; 5-amino-1-(5-phospho-D-ribosyl)imidazole from N(2)-formyl-N(1)-(5-phospho-D-ribosyl)glycinamide: step 1/2.</text>
</comment>
<evidence type="ECO:0000256" key="3">
    <source>
        <dbReference type="ARBA" id="ARBA00022741"/>
    </source>
</evidence>
<dbReference type="Proteomes" id="UP000199444">
    <property type="component" value="Unassembled WGS sequence"/>
</dbReference>
<comment type="similarity">
    <text evidence="6">Belongs to the PurS family.</text>
</comment>
<reference evidence="7 8" key="1">
    <citation type="submission" date="2016-10" db="EMBL/GenBank/DDBJ databases">
        <authorList>
            <person name="de Groot N.N."/>
        </authorList>
    </citation>
    <scope>NUCLEOTIDE SEQUENCE [LARGE SCALE GENOMIC DNA]</scope>
    <source>
        <strain evidence="7 8">CGMCC 1.10449</strain>
    </source>
</reference>
<keyword evidence="2 6" id="KW-0436">Ligase</keyword>
<dbReference type="STRING" id="553311.SAMN05216231_3676"/>
<dbReference type="SUPFAM" id="SSF82697">
    <property type="entry name" value="PurS-like"/>
    <property type="match status" value="1"/>
</dbReference>
<evidence type="ECO:0000256" key="2">
    <source>
        <dbReference type="ARBA" id="ARBA00022598"/>
    </source>
</evidence>
<dbReference type="EMBL" id="FNKD01000005">
    <property type="protein sequence ID" value="SDR11599.1"/>
    <property type="molecule type" value="Genomic_DNA"/>
</dbReference>
<evidence type="ECO:0000256" key="5">
    <source>
        <dbReference type="ARBA" id="ARBA00022840"/>
    </source>
</evidence>
<dbReference type="NCBIfam" id="TIGR00302">
    <property type="entry name" value="phosphoribosylformylglycinamidine synthase subunit PurS"/>
    <property type="match status" value="1"/>
</dbReference>
<dbReference type="Gene3D" id="3.30.1280.10">
    <property type="entry name" value="Phosphoribosylformylglycinamidine synthase subunit PurS"/>
    <property type="match status" value="1"/>
</dbReference>
<proteinExistence type="inferred from homology"/>
<sequence>MKKVTVHVTLKQGVLDPQGKAIQTSLHSLGFPEVEEARVGKYIELTMEDDADIEARVKAMCDKLLANPVIEDYRFNVEEAVQS</sequence>
<dbReference type="InterPro" id="IPR036604">
    <property type="entry name" value="PurS-like_sf"/>
</dbReference>
<name>A0A1H1GES2_9BACI</name>
<dbReference type="RefSeq" id="WP_092494385.1">
    <property type="nucleotide sequence ID" value="NZ_FNKD01000005.1"/>
</dbReference>
<dbReference type="GO" id="GO:0006189">
    <property type="term" value="P:'de novo' IMP biosynthetic process"/>
    <property type="evidence" value="ECO:0007669"/>
    <property type="project" value="UniProtKB-UniRule"/>
</dbReference>
<keyword evidence="8" id="KW-1185">Reference proteome</keyword>
<comment type="function">
    <text evidence="6">Part of the phosphoribosylformylglycinamidine synthase complex involved in the purines biosynthetic pathway. Catalyzes the ATP-dependent conversion of formylglycinamide ribonucleotide (FGAR) and glutamine to yield formylglycinamidine ribonucleotide (FGAM) and glutamate. The FGAM synthase complex is composed of three subunits. PurQ produces an ammonia molecule by converting glutamine to glutamate. PurL transfers the ammonia molecule to FGAR to form FGAM in an ATP-dependent manner. PurS interacts with PurQ and PurL and is thought to assist in the transfer of the ammonia molecule from PurQ to PurL.</text>
</comment>
<keyword evidence="4 6" id="KW-0658">Purine biosynthesis</keyword>
<dbReference type="PANTHER" id="PTHR34696">
    <property type="entry name" value="PHOSPHORIBOSYLFORMYLGLYCINAMIDINE SYNTHASE SUBUNIT PURS"/>
    <property type="match status" value="1"/>
</dbReference>
<dbReference type="AlphaFoldDB" id="A0A1H1GES2"/>
<dbReference type="EC" id="6.3.5.3" evidence="6"/>
<keyword evidence="3 6" id="KW-0547">Nucleotide-binding</keyword>
<evidence type="ECO:0000256" key="6">
    <source>
        <dbReference type="HAMAP-Rule" id="MF_01926"/>
    </source>
</evidence>
<dbReference type="InterPro" id="IPR003850">
    <property type="entry name" value="PurS"/>
</dbReference>
<dbReference type="Pfam" id="PF02700">
    <property type="entry name" value="PurS"/>
    <property type="match status" value="1"/>
</dbReference>
<comment type="subcellular location">
    <subcellularLocation>
        <location evidence="6">Cytoplasm</location>
    </subcellularLocation>
</comment>
<dbReference type="NCBIfam" id="NF004630">
    <property type="entry name" value="PRK05974.1"/>
    <property type="match status" value="1"/>
</dbReference>
<comment type="subunit">
    <text evidence="6">Part of the FGAM synthase complex composed of 1 PurL, 1 PurQ and 2 PurS subunits.</text>
</comment>
<dbReference type="GO" id="GO:0005737">
    <property type="term" value="C:cytoplasm"/>
    <property type="evidence" value="ECO:0007669"/>
    <property type="project" value="UniProtKB-SubCell"/>
</dbReference>
<dbReference type="GO" id="GO:0004642">
    <property type="term" value="F:phosphoribosylformylglycinamidine synthase activity"/>
    <property type="evidence" value="ECO:0007669"/>
    <property type="project" value="UniProtKB-UniRule"/>
</dbReference>
<evidence type="ECO:0000256" key="1">
    <source>
        <dbReference type="ARBA" id="ARBA00022490"/>
    </source>
</evidence>
<organism evidence="7 8">
    <name type="scientific">Virgibacillus salinus</name>
    <dbReference type="NCBI Taxonomy" id="553311"/>
    <lineage>
        <taxon>Bacteria</taxon>
        <taxon>Bacillati</taxon>
        <taxon>Bacillota</taxon>
        <taxon>Bacilli</taxon>
        <taxon>Bacillales</taxon>
        <taxon>Bacillaceae</taxon>
        <taxon>Virgibacillus</taxon>
    </lineage>
</organism>
<keyword evidence="5 6" id="KW-0067">ATP-binding</keyword>
<dbReference type="PANTHER" id="PTHR34696:SF1">
    <property type="entry name" value="PHOSPHORIBOSYLFORMYLGLYCINAMIDINE SYNTHASE SUBUNIT PURS"/>
    <property type="match status" value="1"/>
</dbReference>
<keyword evidence="1 6" id="KW-0963">Cytoplasm</keyword>
<dbReference type="UniPathway" id="UPA00074">
    <property type="reaction ID" value="UER00128"/>
</dbReference>
<dbReference type="HAMAP" id="MF_01926">
    <property type="entry name" value="PurS"/>
    <property type="match status" value="1"/>
</dbReference>
<evidence type="ECO:0000313" key="7">
    <source>
        <dbReference type="EMBL" id="SDR11599.1"/>
    </source>
</evidence>
<protein>
    <recommendedName>
        <fullName evidence="6">Phosphoribosylformylglycinamidine synthase subunit PurS</fullName>
        <shortName evidence="6">FGAM synthase</shortName>
        <ecNumber evidence="6">6.3.5.3</ecNumber>
    </recommendedName>
    <alternativeName>
        <fullName evidence="6">Formylglycinamide ribonucleotide amidotransferase subunit III</fullName>
        <shortName evidence="6">FGAR amidotransferase III</shortName>
        <shortName evidence="6">FGAR-AT III</shortName>
    </alternativeName>
    <alternativeName>
        <fullName evidence="6">Phosphoribosylformylglycinamidine synthase subunit III</fullName>
    </alternativeName>
</protein>
<accession>A0A1H1GES2</accession>
<comment type="catalytic activity">
    <reaction evidence="6">
        <text>N(2)-formyl-N(1)-(5-phospho-beta-D-ribosyl)glycinamide + L-glutamine + ATP + H2O = 2-formamido-N(1)-(5-O-phospho-beta-D-ribosyl)acetamidine + L-glutamate + ADP + phosphate + H(+)</text>
        <dbReference type="Rhea" id="RHEA:17129"/>
        <dbReference type="ChEBI" id="CHEBI:15377"/>
        <dbReference type="ChEBI" id="CHEBI:15378"/>
        <dbReference type="ChEBI" id="CHEBI:29985"/>
        <dbReference type="ChEBI" id="CHEBI:30616"/>
        <dbReference type="ChEBI" id="CHEBI:43474"/>
        <dbReference type="ChEBI" id="CHEBI:58359"/>
        <dbReference type="ChEBI" id="CHEBI:147286"/>
        <dbReference type="ChEBI" id="CHEBI:147287"/>
        <dbReference type="ChEBI" id="CHEBI:456216"/>
        <dbReference type="EC" id="6.3.5.3"/>
    </reaction>
</comment>
<evidence type="ECO:0000256" key="4">
    <source>
        <dbReference type="ARBA" id="ARBA00022755"/>
    </source>
</evidence>
<evidence type="ECO:0000313" key="8">
    <source>
        <dbReference type="Proteomes" id="UP000199444"/>
    </source>
</evidence>
<gene>
    <name evidence="6" type="primary">purS</name>
    <name evidence="7" type="ORF">SAMN05216231_3676</name>
</gene>
<dbReference type="GO" id="GO:0005524">
    <property type="term" value="F:ATP binding"/>
    <property type="evidence" value="ECO:0007669"/>
    <property type="project" value="UniProtKB-UniRule"/>
</dbReference>